<evidence type="ECO:0000313" key="2">
    <source>
        <dbReference type="Proteomes" id="UP000029692"/>
    </source>
</evidence>
<organism evidence="1 2">
    <name type="scientific">Spirochaeta lutea</name>
    <dbReference type="NCBI Taxonomy" id="1480694"/>
    <lineage>
        <taxon>Bacteria</taxon>
        <taxon>Pseudomonadati</taxon>
        <taxon>Spirochaetota</taxon>
        <taxon>Spirochaetia</taxon>
        <taxon>Spirochaetales</taxon>
        <taxon>Spirochaetaceae</taxon>
        <taxon>Spirochaeta</taxon>
    </lineage>
</organism>
<keyword evidence="2" id="KW-1185">Reference proteome</keyword>
<comment type="caution">
    <text evidence="1">The sequence shown here is derived from an EMBL/GenBank/DDBJ whole genome shotgun (WGS) entry which is preliminary data.</text>
</comment>
<dbReference type="EMBL" id="JNUP01000065">
    <property type="protein sequence ID" value="KGE71754.1"/>
    <property type="molecule type" value="Genomic_DNA"/>
</dbReference>
<accession>A0A098QVK1</accession>
<protein>
    <submittedName>
        <fullName evidence="1">Uncharacterized protein</fullName>
    </submittedName>
</protein>
<dbReference type="Proteomes" id="UP000029692">
    <property type="component" value="Unassembled WGS sequence"/>
</dbReference>
<name>A0A098QVK1_9SPIO</name>
<dbReference type="AlphaFoldDB" id="A0A098QVK1"/>
<evidence type="ECO:0000313" key="1">
    <source>
        <dbReference type="EMBL" id="KGE71754.1"/>
    </source>
</evidence>
<reference evidence="1 2" key="1">
    <citation type="submission" date="2014-05" db="EMBL/GenBank/DDBJ databases">
        <title>De novo Genome Sequence of Spirocheata sp.</title>
        <authorList>
            <person name="Shivani Y."/>
            <person name="Subhash Y."/>
            <person name="Tushar L."/>
            <person name="Sasikala C."/>
            <person name="Ramana C.V."/>
        </authorList>
    </citation>
    <scope>NUCLEOTIDE SEQUENCE [LARGE SCALE GENOMIC DNA]</scope>
    <source>
        <strain evidence="1 2">JC230</strain>
    </source>
</reference>
<proteinExistence type="predicted"/>
<gene>
    <name evidence="1" type="ORF">DC28_10995</name>
</gene>
<sequence>MDPSYIFRSILSILYPCRVCKVFLHRQSQGNLDYHFQVAIEANLLSLPFDVGVIVINVQTNGAGCEAVQFIKSLITAWVCRGLFHGVAILCLSVIRL</sequence>